<keyword evidence="7" id="KW-0175">Coiled coil</keyword>
<evidence type="ECO:0000256" key="7">
    <source>
        <dbReference type="SAM" id="Coils"/>
    </source>
</evidence>
<dbReference type="GO" id="GO:0009425">
    <property type="term" value="C:bacterial-type flagellum basal body"/>
    <property type="evidence" value="ECO:0007669"/>
    <property type="project" value="UniProtKB-SubCell"/>
</dbReference>
<dbReference type="PANTHER" id="PTHR30033:SF1">
    <property type="entry name" value="FLAGELLAR HOOK-ASSOCIATED PROTEIN 1"/>
    <property type="match status" value="1"/>
</dbReference>
<dbReference type="InterPro" id="IPR010930">
    <property type="entry name" value="Flg_bb/hook_C_dom"/>
</dbReference>
<dbReference type="SUPFAM" id="SSF64518">
    <property type="entry name" value="Phase 1 flagellin"/>
    <property type="match status" value="1"/>
</dbReference>
<feature type="domain" description="Flagellar basal body rod protein N-terminal" evidence="8">
    <location>
        <begin position="9"/>
        <end position="37"/>
    </location>
</feature>
<comment type="caution">
    <text evidence="11">The sequence shown here is derived from an EMBL/GenBank/DDBJ whole genome shotgun (WGS) entry which is preliminary data.</text>
</comment>
<evidence type="ECO:0000256" key="4">
    <source>
        <dbReference type="ARBA" id="ARBA00016244"/>
    </source>
</evidence>
<evidence type="ECO:0000259" key="9">
    <source>
        <dbReference type="Pfam" id="PF06429"/>
    </source>
</evidence>
<protein>
    <recommendedName>
        <fullName evidence="4">Flagellar hook-associated protein 1</fullName>
    </recommendedName>
</protein>
<gene>
    <name evidence="11" type="primary">flgK</name>
    <name evidence="11" type="ORF">F2P47_13975</name>
</gene>
<dbReference type="PRINTS" id="PR01005">
    <property type="entry name" value="FLGHOOKAP1"/>
</dbReference>
<reference evidence="11 12" key="1">
    <citation type="submission" date="2019-09" db="EMBL/GenBank/DDBJ databases">
        <title>Parvibaculum sedimenti sp. nov., isolated from sediment.</title>
        <authorList>
            <person name="Wang Y."/>
        </authorList>
    </citation>
    <scope>NUCLEOTIDE SEQUENCE [LARGE SCALE GENOMIC DNA]</scope>
    <source>
        <strain evidence="11 12">HXT-9</strain>
    </source>
</reference>
<dbReference type="GO" id="GO:0005576">
    <property type="term" value="C:extracellular region"/>
    <property type="evidence" value="ECO:0007669"/>
    <property type="project" value="UniProtKB-SubCell"/>
</dbReference>
<keyword evidence="11" id="KW-0966">Cell projection</keyword>
<comment type="similarity">
    <text evidence="3">Belongs to the flagella basal body rod proteins family.</text>
</comment>
<evidence type="ECO:0000259" key="10">
    <source>
        <dbReference type="Pfam" id="PF22638"/>
    </source>
</evidence>
<organism evidence="11 12">
    <name type="scientific">Parvibaculum sedimenti</name>
    <dbReference type="NCBI Taxonomy" id="2608632"/>
    <lineage>
        <taxon>Bacteria</taxon>
        <taxon>Pseudomonadati</taxon>
        <taxon>Pseudomonadota</taxon>
        <taxon>Alphaproteobacteria</taxon>
        <taxon>Hyphomicrobiales</taxon>
        <taxon>Parvibaculaceae</taxon>
        <taxon>Parvibaculum</taxon>
    </lineage>
</organism>
<dbReference type="GO" id="GO:0044780">
    <property type="term" value="P:bacterial-type flagellum assembly"/>
    <property type="evidence" value="ECO:0007669"/>
    <property type="project" value="InterPro"/>
</dbReference>
<evidence type="ECO:0000256" key="2">
    <source>
        <dbReference type="ARBA" id="ARBA00004613"/>
    </source>
</evidence>
<evidence type="ECO:0000256" key="3">
    <source>
        <dbReference type="ARBA" id="ARBA00009677"/>
    </source>
</evidence>
<dbReference type="Proteomes" id="UP000468901">
    <property type="component" value="Unassembled WGS sequence"/>
</dbReference>
<dbReference type="InterPro" id="IPR053927">
    <property type="entry name" value="FlgK_helical"/>
</dbReference>
<sequence>MSLSSAIGTALSGLNASQAGLDLVSRNIANANTAGYTRKVQQTTTQMAGSQGIGVTQLADSRLVDSYLLQQMRTESASTSFLNVYNNFMTQIDSSFGSPNSDSSISGAVSTFETKLQAAATTPDDDAARQTLINSATTLASKLNSASTQVQNLRKQAEQSIADGVSQANSLMQSIAKLNTQIAQTKASGQSTGDLEDQRDTAINSLSNLMGVKTVERDDGTVAVFTTGGQLLVDNAAAQLSFDQHANLDAGSTYSADPTKRSVGTITLNQGTTSVDLIASGAIQSGSIAAYVKLRDTDLPQAQAQLDELASQLALSLSSDKVSGTAASASVGTGTGFDLDLNPFVSGNTTGATGTQINFSYTDGTGTHNVSVVPVSDPSLLPLSNNATTNTGDEVVGVYVDPNASASTQMAGIVSALQGALPSSLVVSNPSGNTLSILDDGTSSASVSSASTNVVENADTLKDGLGSGLSLFVDGNGQKTYTGAIGTPSQITGFAGRIQVNSAIASDTTSLVLYQTGTDIGDDTRPNELLSRLTDASRVYSPTTGIGSASTPYSGSIDAFARRVITYQSSQATSATANYTAQKATSDTLQSKFDSETGVSVDQEMSNLIVLQNAYAANARVITTIQELFQTLLSIGR</sequence>
<evidence type="ECO:0000313" key="11">
    <source>
        <dbReference type="EMBL" id="KAB7739112.1"/>
    </source>
</evidence>
<dbReference type="GO" id="GO:0009424">
    <property type="term" value="C:bacterial-type flagellum hook"/>
    <property type="evidence" value="ECO:0007669"/>
    <property type="project" value="InterPro"/>
</dbReference>
<dbReference type="InterPro" id="IPR001444">
    <property type="entry name" value="Flag_bb_rod_N"/>
</dbReference>
<keyword evidence="12" id="KW-1185">Reference proteome</keyword>
<keyword evidence="11" id="KW-0282">Flagellum</keyword>
<dbReference type="AlphaFoldDB" id="A0A6N6VIK8"/>
<comment type="subcellular location">
    <subcellularLocation>
        <location evidence="1">Bacterial flagellum basal body</location>
    </subcellularLocation>
    <subcellularLocation>
        <location evidence="2">Secreted</location>
    </subcellularLocation>
</comment>
<dbReference type="PANTHER" id="PTHR30033">
    <property type="entry name" value="FLAGELLAR HOOK-ASSOCIATED PROTEIN 1"/>
    <property type="match status" value="1"/>
</dbReference>
<keyword evidence="6" id="KW-0975">Bacterial flagellum</keyword>
<name>A0A6N6VIK8_9HYPH</name>
<dbReference type="NCBIfam" id="TIGR02492">
    <property type="entry name" value="flgK_ends"/>
    <property type="match status" value="1"/>
</dbReference>
<proteinExistence type="inferred from homology"/>
<accession>A0A6N6VIK8</accession>
<feature type="coiled-coil region" evidence="7">
    <location>
        <begin position="136"/>
        <end position="163"/>
    </location>
</feature>
<dbReference type="EMBL" id="WESC01000013">
    <property type="protein sequence ID" value="KAB7739112.1"/>
    <property type="molecule type" value="Genomic_DNA"/>
</dbReference>
<dbReference type="Pfam" id="PF22638">
    <property type="entry name" value="FlgK_D1"/>
    <property type="match status" value="1"/>
</dbReference>
<evidence type="ECO:0000256" key="1">
    <source>
        <dbReference type="ARBA" id="ARBA00004117"/>
    </source>
</evidence>
<dbReference type="RefSeq" id="WP_152216995.1">
    <property type="nucleotide sequence ID" value="NZ_WESC01000013.1"/>
</dbReference>
<dbReference type="InterPro" id="IPR002371">
    <property type="entry name" value="FlgK"/>
</dbReference>
<dbReference type="Pfam" id="PF00460">
    <property type="entry name" value="Flg_bb_rod"/>
    <property type="match status" value="1"/>
</dbReference>
<evidence type="ECO:0000256" key="5">
    <source>
        <dbReference type="ARBA" id="ARBA00022525"/>
    </source>
</evidence>
<keyword evidence="11" id="KW-0969">Cilium</keyword>
<feature type="domain" description="Flagellar basal-body/hook protein C-terminal" evidence="9">
    <location>
        <begin position="592"/>
        <end position="634"/>
    </location>
</feature>
<evidence type="ECO:0000313" key="12">
    <source>
        <dbReference type="Proteomes" id="UP000468901"/>
    </source>
</evidence>
<dbReference type="GO" id="GO:0005198">
    <property type="term" value="F:structural molecule activity"/>
    <property type="evidence" value="ECO:0007669"/>
    <property type="project" value="InterPro"/>
</dbReference>
<keyword evidence="5" id="KW-0964">Secreted</keyword>
<dbReference type="Pfam" id="PF06429">
    <property type="entry name" value="Flg_bbr_C"/>
    <property type="match status" value="1"/>
</dbReference>
<evidence type="ECO:0000259" key="8">
    <source>
        <dbReference type="Pfam" id="PF00460"/>
    </source>
</evidence>
<feature type="domain" description="Flagellar hook-associated protein FlgK helical" evidence="10">
    <location>
        <begin position="89"/>
        <end position="324"/>
    </location>
</feature>
<evidence type="ECO:0000256" key="6">
    <source>
        <dbReference type="ARBA" id="ARBA00023143"/>
    </source>
</evidence>